<evidence type="ECO:0000256" key="1">
    <source>
        <dbReference type="SAM" id="MobiDB-lite"/>
    </source>
</evidence>
<sequence>MTAGAITLALGSTALTVPSAAAAEEEKQGSLTAQCKTFVTGGTFNWGVKNSFRQYIQGNIARGSWSLDGNVQESDPSNRAGKDFQFKFEVDPKTSTIEVNDEGKVTKADIRTKPSKITFEGHKGSLYTNFLNPYVIAEGNGIQGGAGYLAYYVPGKGMTEYTPEDRIEQNKVTGSDVFSKGQGTWTVGTGTINLDASNMMYVPKPGTDSWKGILEGVDALFMGLYNAKYKPELDDINVVLTTEEKCSLPQTPPPAADPDPNMETGGNDTQGSSSNNQGSSGSEMTSGHWKKFAEVWNYLLGAAGILGMFAILAHALKVSGVFEDVSKQINDFLHKGKLR</sequence>
<keyword evidence="2" id="KW-0812">Transmembrane</keyword>
<protein>
    <submittedName>
        <fullName evidence="5">Membrane protein</fullName>
    </submittedName>
</protein>
<keyword evidence="6" id="KW-1185">Reference proteome</keyword>
<name>A0A0A2DHK2_9CORY</name>
<dbReference type="EMBL" id="JRVJ01000010">
    <property type="protein sequence ID" value="KGM18653.1"/>
    <property type="molecule type" value="Genomic_DNA"/>
</dbReference>
<gene>
    <name evidence="5" type="ORF">MA47_06455</name>
</gene>
<dbReference type="Proteomes" id="UP000030145">
    <property type="component" value="Unassembled WGS sequence"/>
</dbReference>
<feature type="domain" description="Htaa" evidence="4">
    <location>
        <begin position="41"/>
        <end position="143"/>
    </location>
</feature>
<accession>A0A0A2DHK2</accession>
<dbReference type="InterPro" id="IPR007331">
    <property type="entry name" value="Htaa"/>
</dbReference>
<dbReference type="Pfam" id="PF04213">
    <property type="entry name" value="HtaA"/>
    <property type="match status" value="1"/>
</dbReference>
<reference evidence="5 6" key="1">
    <citation type="submission" date="2014-10" db="EMBL/GenBank/DDBJ databases">
        <title>Whole Genome sequence of Corynebacterium auriscanis strain CIP 106629.</title>
        <authorList>
            <person name="Hassan S.S."/>
            <person name="Jamal S.B."/>
            <person name="Tiwari S."/>
            <person name="Oliveira L.D.C."/>
            <person name="Souza F."/>
            <person name="Mariano D.C."/>
            <person name="Almeida S."/>
            <person name="Dorella F."/>
            <person name="Pereira F."/>
            <person name="Carvalho A."/>
            <person name="Leal C.A."/>
            <person name="Soares S.D.C."/>
            <person name="Figueiredo H.C."/>
            <person name="Silva A."/>
            <person name="Azevedo V.A."/>
        </authorList>
    </citation>
    <scope>NUCLEOTIDE SEQUENCE [LARGE SCALE GENOMIC DNA]</scope>
    <source>
        <strain evidence="5 6">CIP 106629</strain>
    </source>
</reference>
<proteinExistence type="predicted"/>
<evidence type="ECO:0000313" key="5">
    <source>
        <dbReference type="EMBL" id="KGM18653.1"/>
    </source>
</evidence>
<keyword evidence="3" id="KW-0732">Signal</keyword>
<evidence type="ECO:0000256" key="3">
    <source>
        <dbReference type="SAM" id="SignalP"/>
    </source>
</evidence>
<organism evidence="5 6">
    <name type="scientific">Corynebacterium auriscanis</name>
    <dbReference type="NCBI Taxonomy" id="99807"/>
    <lineage>
        <taxon>Bacteria</taxon>
        <taxon>Bacillati</taxon>
        <taxon>Actinomycetota</taxon>
        <taxon>Actinomycetes</taxon>
        <taxon>Mycobacteriales</taxon>
        <taxon>Corynebacteriaceae</taxon>
        <taxon>Corynebacterium</taxon>
    </lineage>
</organism>
<feature type="signal peptide" evidence="3">
    <location>
        <begin position="1"/>
        <end position="22"/>
    </location>
</feature>
<keyword evidence="2" id="KW-1133">Transmembrane helix</keyword>
<evidence type="ECO:0000256" key="2">
    <source>
        <dbReference type="SAM" id="Phobius"/>
    </source>
</evidence>
<feature type="compositionally biased region" description="Low complexity" evidence="1">
    <location>
        <begin position="264"/>
        <end position="282"/>
    </location>
</feature>
<evidence type="ECO:0000313" key="6">
    <source>
        <dbReference type="Proteomes" id="UP000030145"/>
    </source>
</evidence>
<feature type="region of interest" description="Disordered" evidence="1">
    <location>
        <begin position="245"/>
        <end position="285"/>
    </location>
</feature>
<keyword evidence="2" id="KW-0472">Membrane</keyword>
<feature type="chain" id="PRO_5039025910" evidence="3">
    <location>
        <begin position="23"/>
        <end position="339"/>
    </location>
</feature>
<comment type="caution">
    <text evidence="5">The sequence shown here is derived from an EMBL/GenBank/DDBJ whole genome shotgun (WGS) entry which is preliminary data.</text>
</comment>
<evidence type="ECO:0000259" key="4">
    <source>
        <dbReference type="Pfam" id="PF04213"/>
    </source>
</evidence>
<feature type="transmembrane region" description="Helical" evidence="2">
    <location>
        <begin position="295"/>
        <end position="316"/>
    </location>
</feature>
<dbReference type="AlphaFoldDB" id="A0A0A2DHK2"/>